<dbReference type="Proteomes" id="UP001244136">
    <property type="component" value="Chromosome"/>
</dbReference>
<evidence type="ECO:0000313" key="2">
    <source>
        <dbReference type="EMBL" id="WGT46346.1"/>
    </source>
</evidence>
<evidence type="ECO:0008006" key="4">
    <source>
        <dbReference type="Google" id="ProtNLM"/>
    </source>
</evidence>
<gene>
    <name evidence="2" type="ORF">QH948_09290</name>
</gene>
<reference evidence="2 3" key="1">
    <citation type="journal article" date="2008" name="Int. J. Syst. Evol. Microbiol.">
        <title>Tessaracoccus flavescens sp. nov., isolated from marine sediment.</title>
        <authorList>
            <person name="Lee D.W."/>
            <person name="Lee S.D."/>
        </authorList>
    </citation>
    <scope>NUCLEOTIDE SEQUENCE [LARGE SCALE GENOMIC DNA]</scope>
    <source>
        <strain evidence="2 3">T21</strain>
    </source>
</reference>
<feature type="transmembrane region" description="Helical" evidence="1">
    <location>
        <begin position="60"/>
        <end position="78"/>
    </location>
</feature>
<evidence type="ECO:0000313" key="3">
    <source>
        <dbReference type="Proteomes" id="UP001244136"/>
    </source>
</evidence>
<keyword evidence="3" id="KW-1185">Reference proteome</keyword>
<keyword evidence="1" id="KW-1133">Transmembrane helix</keyword>
<accession>A0ABY8PVE7</accession>
<name>A0ABY8PVE7_9ACTN</name>
<feature type="transmembrane region" description="Helical" evidence="1">
    <location>
        <begin position="29"/>
        <end position="48"/>
    </location>
</feature>
<feature type="transmembrane region" description="Helical" evidence="1">
    <location>
        <begin position="84"/>
        <end position="101"/>
    </location>
</feature>
<proteinExistence type="predicted"/>
<dbReference type="EMBL" id="CP123967">
    <property type="protein sequence ID" value="WGT46346.1"/>
    <property type="molecule type" value="Genomic_DNA"/>
</dbReference>
<protein>
    <recommendedName>
        <fullName evidence="4">Histidine kinase</fullName>
    </recommendedName>
</protein>
<keyword evidence="1" id="KW-0472">Membrane</keyword>
<sequence>MIITLGEVIVGTVTAVSAAVEEHGWTLEAVAVAAAGTLLAFGMLAVLYDALVRRVHGLHLLMFVVAVVVMALAVVVSLSGVGVGVTLLITSLAPLVLVVGYEAGGHRKAAADLLRLDA</sequence>
<keyword evidence="1" id="KW-0812">Transmembrane</keyword>
<organism evidence="2 3">
    <name type="scientific">Tessaracoccus lacteus</name>
    <dbReference type="NCBI Taxonomy" id="3041766"/>
    <lineage>
        <taxon>Bacteria</taxon>
        <taxon>Bacillati</taxon>
        <taxon>Actinomycetota</taxon>
        <taxon>Actinomycetes</taxon>
        <taxon>Propionibacteriales</taxon>
        <taxon>Propionibacteriaceae</taxon>
        <taxon>Tessaracoccus</taxon>
    </lineage>
</organism>
<evidence type="ECO:0000256" key="1">
    <source>
        <dbReference type="SAM" id="Phobius"/>
    </source>
</evidence>
<dbReference type="RefSeq" id="WP_281144146.1">
    <property type="nucleotide sequence ID" value="NZ_CP123967.1"/>
</dbReference>